<keyword evidence="4" id="KW-1185">Reference proteome</keyword>
<comment type="similarity">
    <text evidence="1">Belongs to the actin family.</text>
</comment>
<dbReference type="Gene3D" id="3.30.420.40">
    <property type="match status" value="2"/>
</dbReference>
<reference evidence="3" key="3">
    <citation type="submission" date="2025-09" db="UniProtKB">
        <authorList>
            <consortium name="Ensembl"/>
        </authorList>
    </citation>
    <scope>IDENTIFICATION</scope>
</reference>
<reference evidence="3" key="1">
    <citation type="submission" date="2021-04" db="EMBL/GenBank/DDBJ databases">
        <authorList>
            <consortium name="Wellcome Sanger Institute Data Sharing"/>
        </authorList>
    </citation>
    <scope>NUCLEOTIDE SEQUENCE [LARGE SCALE GENOMIC DNA]</scope>
</reference>
<protein>
    <recommendedName>
        <fullName evidence="5">Actin related protein 10</fullName>
    </recommendedName>
</protein>
<evidence type="ECO:0000256" key="1">
    <source>
        <dbReference type="RuleBase" id="RU000487"/>
    </source>
</evidence>
<dbReference type="CDD" id="cd10207">
    <property type="entry name" value="ASKHA_NBD_Arp10"/>
    <property type="match status" value="1"/>
</dbReference>
<evidence type="ECO:0000313" key="4">
    <source>
        <dbReference type="Proteomes" id="UP000265040"/>
    </source>
</evidence>
<evidence type="ECO:0000256" key="2">
    <source>
        <dbReference type="SAM" id="MobiDB-lite"/>
    </source>
</evidence>
<dbReference type="SUPFAM" id="SSF53067">
    <property type="entry name" value="Actin-like ATPase domain"/>
    <property type="match status" value="2"/>
</dbReference>
<name>A0A3Q1H637_ANATE</name>
<evidence type="ECO:0008006" key="5">
    <source>
        <dbReference type="Google" id="ProtNLM"/>
    </source>
</evidence>
<dbReference type="FunFam" id="3.30.420.40:FF:000075">
    <property type="entry name" value="Actin-related protein 10 homolog"/>
    <property type="match status" value="1"/>
</dbReference>
<gene>
    <name evidence="3" type="primary">ACTR10</name>
</gene>
<dbReference type="InterPro" id="IPR004000">
    <property type="entry name" value="Actin"/>
</dbReference>
<sequence>MPLFDGLGSGGEKTAIVIDLGAAYTKCGFAGETGPRFIIPSEIRKPGQQQAIKVVQYNINTEELYVILKEFIHILYFRHLLVNPRDRRVVIIESILCPSHFRETLTKVFFKQFEVPSVLFAPSHLMAIMTLGINSALVMDCGYTETLVLPVSFSCYFMHLFPPTGSVSISCRELDGFLVEQCTVDTDTSTGQSVPAIIGNFRKTQYKIIFRTCFVSDLQRGLKIQESKFNLGGTAERPAPPPDVDYPLDGEKILHVKGSIRDSVMEILFEQDNEEKSVASLILDCLVKCPIDTRKVLSENLVVIGGTAMLPGFLHRLLAEIRLLVEKPKYSEVLASKSFRIHAPPAKPNCTAWLGGAIFGALQDILGSRSVSRDYYNQTGRIPDWCCLSSPPPESLYEAGKTPPPLMKRAFSTEK</sequence>
<organism evidence="3 4">
    <name type="scientific">Anabas testudineus</name>
    <name type="common">Climbing perch</name>
    <name type="synonym">Anthias testudineus</name>
    <dbReference type="NCBI Taxonomy" id="64144"/>
    <lineage>
        <taxon>Eukaryota</taxon>
        <taxon>Metazoa</taxon>
        <taxon>Chordata</taxon>
        <taxon>Craniata</taxon>
        <taxon>Vertebrata</taxon>
        <taxon>Euteleostomi</taxon>
        <taxon>Actinopterygii</taxon>
        <taxon>Neopterygii</taxon>
        <taxon>Teleostei</taxon>
        <taxon>Neoteleostei</taxon>
        <taxon>Acanthomorphata</taxon>
        <taxon>Anabantaria</taxon>
        <taxon>Anabantiformes</taxon>
        <taxon>Anabantoidei</taxon>
        <taxon>Anabantidae</taxon>
        <taxon>Anabas</taxon>
    </lineage>
</organism>
<dbReference type="Gene3D" id="3.90.640.10">
    <property type="entry name" value="Actin, Chain A, domain 4"/>
    <property type="match status" value="1"/>
</dbReference>
<dbReference type="FunFam" id="3.30.420.40:FF:000762">
    <property type="entry name" value="Actin-related protein 10"/>
    <property type="match status" value="1"/>
</dbReference>
<proteinExistence type="inferred from homology"/>
<dbReference type="Proteomes" id="UP000265040">
    <property type="component" value="Chromosome 24"/>
</dbReference>
<dbReference type="PANTHER" id="PTHR11937">
    <property type="entry name" value="ACTIN"/>
    <property type="match status" value="1"/>
</dbReference>
<accession>A0A3Q1H637</accession>
<dbReference type="SMART" id="SM00268">
    <property type="entry name" value="ACTIN"/>
    <property type="match status" value="1"/>
</dbReference>
<dbReference type="Ensembl" id="ENSATET00000000253.3">
    <property type="protein sequence ID" value="ENSATEP00000000243.2"/>
    <property type="gene ID" value="ENSATEG00000000173.3"/>
</dbReference>
<dbReference type="Pfam" id="PF00022">
    <property type="entry name" value="Actin"/>
    <property type="match status" value="1"/>
</dbReference>
<evidence type="ECO:0000313" key="3">
    <source>
        <dbReference type="Ensembl" id="ENSATEP00000000243.2"/>
    </source>
</evidence>
<dbReference type="AlphaFoldDB" id="A0A3Q1H637"/>
<dbReference type="GeneTree" id="ENSGT00910000144250"/>
<feature type="region of interest" description="Disordered" evidence="2">
    <location>
        <begin position="395"/>
        <end position="415"/>
    </location>
</feature>
<reference evidence="3" key="2">
    <citation type="submission" date="2025-08" db="UniProtKB">
        <authorList>
            <consortium name="Ensembl"/>
        </authorList>
    </citation>
    <scope>IDENTIFICATION</scope>
</reference>
<dbReference type="InterPro" id="IPR043129">
    <property type="entry name" value="ATPase_NBD"/>
</dbReference>